<dbReference type="GO" id="GO:0006152">
    <property type="term" value="P:purine nucleoside catabolic process"/>
    <property type="evidence" value="ECO:0007669"/>
    <property type="project" value="TreeGrafter"/>
</dbReference>
<proteinExistence type="predicted"/>
<evidence type="ECO:0000256" key="2">
    <source>
        <dbReference type="ARBA" id="ARBA00023295"/>
    </source>
</evidence>
<dbReference type="InterPro" id="IPR001910">
    <property type="entry name" value="Inosine/uridine_hydrolase_dom"/>
</dbReference>
<evidence type="ECO:0000313" key="4">
    <source>
        <dbReference type="EMBL" id="SHE83554.1"/>
    </source>
</evidence>
<dbReference type="PANTHER" id="PTHR12304">
    <property type="entry name" value="INOSINE-URIDINE PREFERRING NUCLEOSIDE HYDROLASE"/>
    <property type="match status" value="1"/>
</dbReference>
<dbReference type="RefSeq" id="WP_073051665.1">
    <property type="nucleotide sequence ID" value="NZ_FQUP01000001.1"/>
</dbReference>
<dbReference type="PANTHER" id="PTHR12304:SF4">
    <property type="entry name" value="URIDINE NUCLEOSIDASE"/>
    <property type="match status" value="1"/>
</dbReference>
<gene>
    <name evidence="4" type="ORF">SAMN02745157_1043</name>
</gene>
<feature type="domain" description="Inosine/uridine-preferring nucleoside hydrolase" evidence="3">
    <location>
        <begin position="11"/>
        <end position="227"/>
    </location>
</feature>
<dbReference type="Pfam" id="PF01156">
    <property type="entry name" value="IU_nuc_hydro"/>
    <property type="match status" value="1"/>
</dbReference>
<reference evidence="4 5" key="1">
    <citation type="submission" date="2016-11" db="EMBL/GenBank/DDBJ databases">
        <authorList>
            <person name="Jaros S."/>
            <person name="Januszkiewicz K."/>
            <person name="Wedrychowicz H."/>
        </authorList>
    </citation>
    <scope>NUCLEOTIDE SEQUENCE [LARGE SCALE GENOMIC DNA]</scope>
    <source>
        <strain evidence="4 5">DSM 19436</strain>
    </source>
</reference>
<dbReference type="EMBL" id="FQUP01000001">
    <property type="protein sequence ID" value="SHE83554.1"/>
    <property type="molecule type" value="Genomic_DNA"/>
</dbReference>
<dbReference type="GO" id="GO:0008477">
    <property type="term" value="F:purine nucleosidase activity"/>
    <property type="evidence" value="ECO:0007669"/>
    <property type="project" value="TreeGrafter"/>
</dbReference>
<keyword evidence="5" id="KW-1185">Reference proteome</keyword>
<dbReference type="InterPro" id="IPR023186">
    <property type="entry name" value="IUNH"/>
</dbReference>
<dbReference type="InterPro" id="IPR036452">
    <property type="entry name" value="Ribo_hydro-like"/>
</dbReference>
<sequence>MPLPPDKLTRIIVNTDAKNEADDQYCVVQALLSPSFELHGIIPAHFGTRRTTRSMEESREEVDLLLDLMGLAGKVTVANGAAEALPDETTARPSPGAELIIREAMKDDARPLHIAFLGPLTDMAAALLMEPRIAERNVRVVWIGGGRWPVGGSEFNLSNDIHAANVVFKSKVELWQIPMTIYQMISVSYAELYEKVYPQGKLGAYLVDQLVDFNTRFHQGPIEYRSLGDTPSLSVIMNPSGGTWRHEAAPEFSPLMNYVHTGRNRPVKVYDTIDVRFILEDMFAKIARFHRGEQETAVFT</sequence>
<dbReference type="STRING" id="1122133.SAMN02745157_1043"/>
<keyword evidence="1 4" id="KW-0378">Hydrolase</keyword>
<protein>
    <submittedName>
        <fullName evidence="4">Inosine-uridine nucleoside N-ribohydrolase</fullName>
    </submittedName>
</protein>
<dbReference type="OrthoDB" id="2530052at2"/>
<organism evidence="4 5">
    <name type="scientific">Kaistia soli DSM 19436</name>
    <dbReference type="NCBI Taxonomy" id="1122133"/>
    <lineage>
        <taxon>Bacteria</taxon>
        <taxon>Pseudomonadati</taxon>
        <taxon>Pseudomonadota</taxon>
        <taxon>Alphaproteobacteria</taxon>
        <taxon>Hyphomicrobiales</taxon>
        <taxon>Kaistiaceae</taxon>
        <taxon>Kaistia</taxon>
    </lineage>
</organism>
<dbReference type="GO" id="GO:0005829">
    <property type="term" value="C:cytosol"/>
    <property type="evidence" value="ECO:0007669"/>
    <property type="project" value="TreeGrafter"/>
</dbReference>
<dbReference type="AlphaFoldDB" id="A0A1M4WQR9"/>
<dbReference type="Gene3D" id="3.90.245.10">
    <property type="entry name" value="Ribonucleoside hydrolase-like"/>
    <property type="match status" value="1"/>
</dbReference>
<evidence type="ECO:0000259" key="3">
    <source>
        <dbReference type="Pfam" id="PF01156"/>
    </source>
</evidence>
<dbReference type="SUPFAM" id="SSF53590">
    <property type="entry name" value="Nucleoside hydrolase"/>
    <property type="match status" value="1"/>
</dbReference>
<accession>A0A1M4WQR9</accession>
<evidence type="ECO:0000256" key="1">
    <source>
        <dbReference type="ARBA" id="ARBA00022801"/>
    </source>
</evidence>
<keyword evidence="2" id="KW-0326">Glycosidase</keyword>
<name>A0A1M4WQR9_9HYPH</name>
<evidence type="ECO:0000313" key="5">
    <source>
        <dbReference type="Proteomes" id="UP000184485"/>
    </source>
</evidence>
<dbReference type="Proteomes" id="UP000184485">
    <property type="component" value="Unassembled WGS sequence"/>
</dbReference>